<proteinExistence type="predicted"/>
<dbReference type="Proteomes" id="UP001143307">
    <property type="component" value="Unassembled WGS sequence"/>
</dbReference>
<evidence type="ECO:0000313" key="4">
    <source>
        <dbReference type="Proteomes" id="UP001143307"/>
    </source>
</evidence>
<comment type="caution">
    <text evidence="3">The sequence shown here is derived from an EMBL/GenBank/DDBJ whole genome shotgun (WGS) entry which is preliminary data.</text>
</comment>
<dbReference type="RefSeq" id="WP_279252761.1">
    <property type="nucleotide sequence ID" value="NZ_SHNP01000003.1"/>
</dbReference>
<feature type="domain" description="HIT" evidence="2">
    <location>
        <begin position="37"/>
        <end position="104"/>
    </location>
</feature>
<dbReference type="Pfam" id="PF01230">
    <property type="entry name" value="HIT"/>
    <property type="match status" value="1"/>
</dbReference>
<keyword evidence="4" id="KW-1185">Reference proteome</keyword>
<dbReference type="InterPro" id="IPR036265">
    <property type="entry name" value="HIT-like_sf"/>
</dbReference>
<evidence type="ECO:0000313" key="3">
    <source>
        <dbReference type="EMBL" id="MCX2973934.1"/>
    </source>
</evidence>
<protein>
    <submittedName>
        <fullName evidence="3">HIT family protein</fullName>
    </submittedName>
</protein>
<reference evidence="3" key="1">
    <citation type="submission" date="2019-02" db="EMBL/GenBank/DDBJ databases">
        <authorList>
            <person name="Li S.-H."/>
        </authorList>
    </citation>
    <scope>NUCLEOTIDE SEQUENCE</scope>
    <source>
        <strain evidence="3">IMCC8485</strain>
    </source>
</reference>
<dbReference type="InterPro" id="IPR011146">
    <property type="entry name" value="HIT-like"/>
</dbReference>
<dbReference type="PIRSF" id="PIRSF000714">
    <property type="entry name" value="HIT"/>
    <property type="match status" value="1"/>
</dbReference>
<dbReference type="SUPFAM" id="SSF54197">
    <property type="entry name" value="HIT-like"/>
    <property type="match status" value="1"/>
</dbReference>
<evidence type="ECO:0000256" key="1">
    <source>
        <dbReference type="PROSITE-ProRule" id="PRU00464"/>
    </source>
</evidence>
<dbReference type="Gene3D" id="3.30.428.10">
    <property type="entry name" value="HIT-like"/>
    <property type="match status" value="1"/>
</dbReference>
<sequence>MSMLTIHPQLLEDCHYLGQLLSTDVLLHRNASLPWFILVPDTECADFLDLPPEHRQAVLADCAAISGFIKKFLGFDKVNFAGLGNVVPQMHLHIIGRVPVDPCWPQPVWGNLVDSEPYLAKRLEEWQQALVRMLQLKPSRLEF</sequence>
<name>A0ABT3SXE3_9GAMM</name>
<dbReference type="EMBL" id="SHNP01000003">
    <property type="protein sequence ID" value="MCX2973934.1"/>
    <property type="molecule type" value="Genomic_DNA"/>
</dbReference>
<gene>
    <name evidence="3" type="ORF">EYC87_10120</name>
</gene>
<comment type="caution">
    <text evidence="1">Lacks conserved residue(s) required for the propagation of feature annotation.</text>
</comment>
<dbReference type="InterPro" id="IPR026026">
    <property type="entry name" value="HIT_Hint"/>
</dbReference>
<organism evidence="3 4">
    <name type="scientific">Candidatus Seongchinamella marina</name>
    <dbReference type="NCBI Taxonomy" id="2518990"/>
    <lineage>
        <taxon>Bacteria</taxon>
        <taxon>Pseudomonadati</taxon>
        <taxon>Pseudomonadota</taxon>
        <taxon>Gammaproteobacteria</taxon>
        <taxon>Cellvibrionales</taxon>
        <taxon>Halieaceae</taxon>
        <taxon>Seongchinamella</taxon>
    </lineage>
</organism>
<evidence type="ECO:0000259" key="2">
    <source>
        <dbReference type="PROSITE" id="PS51084"/>
    </source>
</evidence>
<accession>A0ABT3SXE3</accession>
<dbReference type="PROSITE" id="PS51084">
    <property type="entry name" value="HIT_2"/>
    <property type="match status" value="1"/>
</dbReference>